<name>A0A0B7HJF7_9FLAO</name>
<dbReference type="eggNOG" id="ENOG502Z913">
    <property type="taxonomic scope" value="Bacteria"/>
</dbReference>
<dbReference type="PROSITE" id="PS51257">
    <property type="entry name" value="PROKAR_LIPOPROTEIN"/>
    <property type="match status" value="1"/>
</dbReference>
<dbReference type="RefSeq" id="WP_041993545.1">
    <property type="nucleotide sequence ID" value="NZ_CDOD01000037.1"/>
</dbReference>
<dbReference type="EMBL" id="CDOD01000037">
    <property type="protein sequence ID" value="CEN38047.1"/>
    <property type="molecule type" value="Genomic_DNA"/>
</dbReference>
<evidence type="ECO:0000313" key="3">
    <source>
        <dbReference type="Proteomes" id="UP000038055"/>
    </source>
</evidence>
<organism evidence="2 3">
    <name type="scientific">Capnocytophaga cynodegmi</name>
    <dbReference type="NCBI Taxonomy" id="28189"/>
    <lineage>
        <taxon>Bacteria</taxon>
        <taxon>Pseudomonadati</taxon>
        <taxon>Bacteroidota</taxon>
        <taxon>Flavobacteriia</taxon>
        <taxon>Flavobacteriales</taxon>
        <taxon>Flavobacteriaceae</taxon>
        <taxon>Capnocytophaga</taxon>
    </lineage>
</organism>
<evidence type="ECO:0000313" key="2">
    <source>
        <dbReference type="EMBL" id="CEN38047.1"/>
    </source>
</evidence>
<reference evidence="3" key="1">
    <citation type="submission" date="2015-01" db="EMBL/GenBank/DDBJ databases">
        <authorList>
            <person name="MANFREDI Pablo"/>
        </authorList>
    </citation>
    <scope>NUCLEOTIDE SEQUENCE [LARGE SCALE GENOMIC DNA]</scope>
    <source>
        <strain evidence="3">Ccyn2B</strain>
    </source>
</reference>
<accession>A0A0B7HJF7</accession>
<protein>
    <recommendedName>
        <fullName evidence="1">Putative carbohydrate metabolism domain-containing protein</fullName>
    </recommendedName>
</protein>
<dbReference type="InterPro" id="IPR025112">
    <property type="entry name" value="PCMD"/>
</dbReference>
<dbReference type="InterPro" id="IPR038653">
    <property type="entry name" value="Put_CMD_sf"/>
</dbReference>
<gene>
    <name evidence="2" type="ORF">CCYN2B_420013</name>
</gene>
<dbReference type="STRING" id="28189.CCYN74_90033"/>
<keyword evidence="3" id="KW-1185">Reference proteome</keyword>
<dbReference type="AlphaFoldDB" id="A0A0B7HJF7"/>
<dbReference type="Pfam" id="PF13201">
    <property type="entry name" value="PCMD"/>
    <property type="match status" value="1"/>
</dbReference>
<dbReference type="Proteomes" id="UP000038055">
    <property type="component" value="Unassembled WGS sequence"/>
</dbReference>
<feature type="domain" description="Putative carbohydrate metabolism" evidence="1">
    <location>
        <begin position="124"/>
        <end position="369"/>
    </location>
</feature>
<dbReference type="Gene3D" id="2.60.120.890">
    <property type="entry name" value="BT2081, beta-jelly-roll domain"/>
    <property type="match status" value="1"/>
</dbReference>
<proteinExistence type="predicted"/>
<evidence type="ECO:0000259" key="1">
    <source>
        <dbReference type="Pfam" id="PF13201"/>
    </source>
</evidence>
<sequence length="371" mass="42353">MRNYLFLLLITSIFISSCIREEGANLEADIENATIPDAKKMLRSEPIIENNSIIFTLKEFNGNYLFSPKFELSKGATIYPNNSTELDFSKPQKYIVTSENGEWKKEYSVSFVVDNSTALRHYSFENAETINTTYPEGHFHKFFEILQEQKRYDWATANEGYNTLAKNLLKKGEEFTPAVYPSAQIPDGYRGNGIKLQTKSTGILGDFFGTPLAAGNLFLGTFKQTFPIIKSTKFGMNYNFKEAPKAIKGYFKYSAGENLTITKRGTNLTRDTWDAYAILFEKTEKDNFLYGNHAFKDPRIVSVARLKPEQRIETNQWTPFELFFENIDGKKFNPESEYMFTIVLTSSIEGDVFNGAVGSTLYVDEIQIITE</sequence>
<dbReference type="Gene3D" id="2.60.40.2340">
    <property type="match status" value="1"/>
</dbReference>